<evidence type="ECO:0000259" key="2">
    <source>
        <dbReference type="Pfam" id="PF22359"/>
    </source>
</evidence>
<feature type="domain" description="Bacterial repeat" evidence="1">
    <location>
        <begin position="326"/>
        <end position="387"/>
    </location>
</feature>
<dbReference type="KEGG" id="gau:GAU_3862"/>
<dbReference type="InterPro" id="IPR044060">
    <property type="entry name" value="Bacterial_rp_domain"/>
</dbReference>
<dbReference type="eggNOG" id="ENOG5033N16">
    <property type="taxonomic scope" value="Bacteria"/>
</dbReference>
<feature type="domain" description="Bacterial repeat" evidence="1">
    <location>
        <begin position="236"/>
        <end position="297"/>
    </location>
</feature>
<protein>
    <recommendedName>
        <fullName evidence="5">BIG2 domain-containing protein</fullName>
    </recommendedName>
</protein>
<sequence length="851" mass="85320">MLSASLQQTAAASEEVRIATSYILLSGGTTSLSSQSISLTGSSQTVPVGIDLSNCLRDSQRAGLNGVAPGADECVVQLSVQLYLDGLPVDQHQVGPLSLRPGVTTTIPNTLQLNDIAEVRLTAPTENVVGVGQPLRMETARTMALTMTILDRQQRPVSGRVAAWSSSSPNVATVSATGVVTAVTVGTTRITADVGGRQAVADVRVVPPPALLRVSSAGLSGTGTVSSSPAGLNCVVNGTVSTGTCAFTFPGDVQVVLTATPTVGTELIGWSGDCSGTQGAACTVSMNQERNVGVVFRALRSLNVTATGTGVGTVNSDLGGISCFASMGSVSGTCANTFFEGTVVTLNAIAGGNSTFGGWTGDCAGTTSTVCQVTMNAARTVTARFDAPVPVSITGTGNGNGTVSSLPIGLSCTLQGAAGLGACTGLFAEGATVTLTAIAASQSSFRGWTGCATTSGNTCTFVVNGPSKTISVQFDPPATLSVVPTGSGDGQVFGGTAIACARINLQNTGRCISTLANGSTITLTALPDNFSTFIGWTGACSGNGSCLVTMDQPKSVGAIFNRRQVSLTLTLSGPGFGTVRVNDSYTCSLAEGESERVCQTFVDLNRDVTLTASPGFEQSFSAFGGACASSSTSCTFTANSAASVSASFGEPTVTVVVTAPSNATGAGMVSAAGTTLDCSLEGTTSSNPAYCKATATISELEGALVLQADPDATSTFAGWGGACASSGTSTTCVITNPTGNIDVTALFVAVPSVNVSVTLTGLGTGSVTASGSGWSRTCERSTGSSSPPTSCNWLIPIGQSFDVSMSGAGSWTSSSGQLCHQASSFCTVPMGITSNNSLSVEFFPYSPLRKN</sequence>
<keyword evidence="4" id="KW-1185">Reference proteome</keyword>
<dbReference type="InterPro" id="IPR008964">
    <property type="entry name" value="Invasin/intimin_cell_adhesion"/>
</dbReference>
<accession>C1AEH7</accession>
<dbReference type="HOGENOM" id="CLU_335172_0_0_0"/>
<dbReference type="Proteomes" id="UP000002209">
    <property type="component" value="Chromosome"/>
</dbReference>
<dbReference type="AlphaFoldDB" id="C1AEH7"/>
<organism evidence="3 4">
    <name type="scientific">Gemmatimonas aurantiaca (strain DSM 14586 / JCM 11422 / NBRC 100505 / T-27)</name>
    <dbReference type="NCBI Taxonomy" id="379066"/>
    <lineage>
        <taxon>Bacteria</taxon>
        <taxon>Pseudomonadati</taxon>
        <taxon>Gemmatimonadota</taxon>
        <taxon>Gemmatimonadia</taxon>
        <taxon>Gemmatimonadales</taxon>
        <taxon>Gemmatimonadaceae</taxon>
        <taxon>Gemmatimonas</taxon>
    </lineage>
</organism>
<dbReference type="Pfam" id="PF18998">
    <property type="entry name" value="Flg_new_2"/>
    <property type="match status" value="5"/>
</dbReference>
<feature type="domain" description="Bacterial repeat" evidence="1">
    <location>
        <begin position="511"/>
        <end position="562"/>
    </location>
</feature>
<evidence type="ECO:0008006" key="5">
    <source>
        <dbReference type="Google" id="ProtNLM"/>
    </source>
</evidence>
<dbReference type="Pfam" id="PF22359">
    <property type="entry name" value="Big-like"/>
    <property type="match status" value="1"/>
</dbReference>
<dbReference type="SUPFAM" id="SSF49373">
    <property type="entry name" value="Invasin/intimin cell-adhesion fragments"/>
    <property type="match status" value="1"/>
</dbReference>
<gene>
    <name evidence="3" type="ordered locus">GAU_3862</name>
</gene>
<dbReference type="EMBL" id="AP009153">
    <property type="protein sequence ID" value="BAH40904.1"/>
    <property type="molecule type" value="Genomic_DNA"/>
</dbReference>
<dbReference type="Gene3D" id="2.60.40.1080">
    <property type="match status" value="1"/>
</dbReference>
<evidence type="ECO:0000313" key="4">
    <source>
        <dbReference type="Proteomes" id="UP000002209"/>
    </source>
</evidence>
<feature type="domain" description="Surface layer protein bacterial Ig-like" evidence="2">
    <location>
        <begin position="162"/>
        <end position="197"/>
    </location>
</feature>
<dbReference type="STRING" id="379066.GAU_3862"/>
<name>C1AEH7_GEMAT</name>
<reference evidence="4" key="1">
    <citation type="submission" date="2006-03" db="EMBL/GenBank/DDBJ databases">
        <title>Complete genome sequence of Gemmatimonas aurantiaca T-27 that represents a novel phylum Gemmatimonadetes.</title>
        <authorList>
            <person name="Takasaki K."/>
            <person name="Ichikawa N."/>
            <person name="Miura H."/>
            <person name="Matsushita S."/>
            <person name="Watanabe Y."/>
            <person name="Oguchi A."/>
            <person name="Ankai A."/>
            <person name="Yashiro I."/>
            <person name="Takahashi M."/>
            <person name="Terui Y."/>
            <person name="Fukui S."/>
            <person name="Yokoyama H."/>
            <person name="Tanikawa S."/>
            <person name="Hanada S."/>
            <person name="Kamagata Y."/>
            <person name="Fujita N."/>
        </authorList>
    </citation>
    <scope>NUCLEOTIDE SEQUENCE [LARGE SCALE GENOMIC DNA]</scope>
    <source>
        <strain evidence="4">T-27 / DSM 14586 / JCM 11422 / NBRC 100505</strain>
    </source>
</reference>
<evidence type="ECO:0000259" key="1">
    <source>
        <dbReference type="Pfam" id="PF18998"/>
    </source>
</evidence>
<dbReference type="InterPro" id="IPR054604">
    <property type="entry name" value="SbsC_Big-like"/>
</dbReference>
<evidence type="ECO:0000313" key="3">
    <source>
        <dbReference type="EMBL" id="BAH40904.1"/>
    </source>
</evidence>
<proteinExistence type="predicted"/>
<feature type="domain" description="Bacterial repeat" evidence="1">
    <location>
        <begin position="422"/>
        <end position="475"/>
    </location>
</feature>
<feature type="domain" description="Bacterial repeat" evidence="1">
    <location>
        <begin position="704"/>
        <end position="750"/>
    </location>
</feature>